<keyword evidence="2" id="KW-1185">Reference proteome</keyword>
<protein>
    <submittedName>
        <fullName evidence="1">Uncharacterized protein</fullName>
    </submittedName>
</protein>
<name>A0ABV3PD84_9ACTN</name>
<gene>
    <name evidence="1" type="ORF">AB1207_22925</name>
</gene>
<sequence>MHLRGTASWEVREDFDRGLLLALYVRDAEGLTPFVVSEPAVGEPEVGALDPAPDTTTAAPSSAAVREWGIWWHRALTEPPQVPPSPPDWNGLEHLPTVRVLAERHHRKFWGWIDDRTREQADSRRKGDPVDLTRWVNGYERRLGRPVRPFQLGVRLLPLAEPVGWVLAGDDVLVSTALRRDARAYEEFLTPVVDALA</sequence>
<dbReference type="RefSeq" id="WP_367641014.1">
    <property type="nucleotide sequence ID" value="NZ_JBFNQN010000020.1"/>
</dbReference>
<evidence type="ECO:0000313" key="1">
    <source>
        <dbReference type="EMBL" id="MEW9267604.1"/>
    </source>
</evidence>
<dbReference type="Proteomes" id="UP001555826">
    <property type="component" value="Unassembled WGS sequence"/>
</dbReference>
<proteinExistence type="predicted"/>
<dbReference type="EMBL" id="JBFNQN010000020">
    <property type="protein sequence ID" value="MEW9267604.1"/>
    <property type="molecule type" value="Genomic_DNA"/>
</dbReference>
<reference evidence="1 2" key="1">
    <citation type="submission" date="2024-07" db="EMBL/GenBank/DDBJ databases">
        <authorList>
            <person name="Thanompreechachai J."/>
            <person name="Duangmal K."/>
        </authorList>
    </citation>
    <scope>NUCLEOTIDE SEQUENCE [LARGE SCALE GENOMIC DNA]</scope>
    <source>
        <strain evidence="1 2">KCTC 19886</strain>
    </source>
</reference>
<organism evidence="1 2">
    <name type="scientific">Kineococcus endophyticus</name>
    <dbReference type="NCBI Taxonomy" id="1181883"/>
    <lineage>
        <taxon>Bacteria</taxon>
        <taxon>Bacillati</taxon>
        <taxon>Actinomycetota</taxon>
        <taxon>Actinomycetes</taxon>
        <taxon>Kineosporiales</taxon>
        <taxon>Kineosporiaceae</taxon>
        <taxon>Kineococcus</taxon>
    </lineage>
</organism>
<comment type="caution">
    <text evidence="1">The sequence shown here is derived from an EMBL/GenBank/DDBJ whole genome shotgun (WGS) entry which is preliminary data.</text>
</comment>
<evidence type="ECO:0000313" key="2">
    <source>
        <dbReference type="Proteomes" id="UP001555826"/>
    </source>
</evidence>
<accession>A0ABV3PD84</accession>